<accession>A0A6G7Y6X2</accession>
<dbReference type="Pfam" id="PF06304">
    <property type="entry name" value="DUF1048"/>
    <property type="match status" value="1"/>
</dbReference>
<protein>
    <submittedName>
        <fullName evidence="1">DUF1048 domain-containing protein</fullName>
    </submittedName>
</protein>
<proteinExistence type="predicted"/>
<evidence type="ECO:0000313" key="2">
    <source>
        <dbReference type="Proteomes" id="UP000501058"/>
    </source>
</evidence>
<dbReference type="Proteomes" id="UP000501058">
    <property type="component" value="Chromosome"/>
</dbReference>
<reference evidence="1 2" key="1">
    <citation type="submission" date="2020-03" db="EMBL/GenBank/DDBJ databases">
        <title>Propioniciclava sp. nov., isolated from Hydrophilus acuminatus.</title>
        <authorList>
            <person name="Hyun D.-W."/>
            <person name="Bae J.-W."/>
        </authorList>
    </citation>
    <scope>NUCLEOTIDE SEQUENCE [LARGE SCALE GENOMIC DNA]</scope>
    <source>
        <strain evidence="1 2">HDW11</strain>
    </source>
</reference>
<dbReference type="SUPFAM" id="SSF158560">
    <property type="entry name" value="BH3980-like"/>
    <property type="match status" value="1"/>
</dbReference>
<dbReference type="AlphaFoldDB" id="A0A6G7Y6X2"/>
<dbReference type="KEGG" id="prv:G7070_09940"/>
<evidence type="ECO:0000313" key="1">
    <source>
        <dbReference type="EMBL" id="QIK72533.1"/>
    </source>
</evidence>
<dbReference type="RefSeq" id="WP_166233607.1">
    <property type="nucleotide sequence ID" value="NZ_CP049865.1"/>
</dbReference>
<name>A0A6G7Y6X2_9ACTN</name>
<keyword evidence="2" id="KW-1185">Reference proteome</keyword>
<dbReference type="Gene3D" id="1.10.1900.10">
    <property type="entry name" value="c-terminal domain of poly(a) binding protein"/>
    <property type="match status" value="1"/>
</dbReference>
<gene>
    <name evidence="1" type="ORF">G7070_09940</name>
</gene>
<dbReference type="EMBL" id="CP049865">
    <property type="protein sequence ID" value="QIK72533.1"/>
    <property type="molecule type" value="Genomic_DNA"/>
</dbReference>
<organism evidence="1 2">
    <name type="scientific">Propioniciclava coleopterorum</name>
    <dbReference type="NCBI Taxonomy" id="2714937"/>
    <lineage>
        <taxon>Bacteria</taxon>
        <taxon>Bacillati</taxon>
        <taxon>Actinomycetota</taxon>
        <taxon>Actinomycetes</taxon>
        <taxon>Propionibacteriales</taxon>
        <taxon>Propionibacteriaceae</taxon>
        <taxon>Propioniciclava</taxon>
    </lineage>
</organism>
<sequence length="122" mass="13796">MNINELLEKVVGDLGDKRRWRAYKARVAALPEPYRRATEAIERYLTYYGSIVKGDVIVTMADDLADLFEQAAADGTPVRTIVGEDPVAFAEDFLRTYADGQWVNKERRRLIEAIDAAEKSQS</sequence>
<dbReference type="InterPro" id="IPR008316">
    <property type="entry name" value="UCP029876"/>
</dbReference>